<proteinExistence type="predicted"/>
<feature type="domain" description="Glycosyltransferase subfamily 4-like N-terminal" evidence="2">
    <location>
        <begin position="22"/>
        <end position="192"/>
    </location>
</feature>
<keyword evidence="3" id="KW-0808">Transferase</keyword>
<dbReference type="Pfam" id="PF00534">
    <property type="entry name" value="Glycos_transf_1"/>
    <property type="match status" value="1"/>
</dbReference>
<dbReference type="InterPro" id="IPR028098">
    <property type="entry name" value="Glyco_trans_4-like_N"/>
</dbReference>
<dbReference type="InParanoid" id="L0HBW0"/>
<evidence type="ECO:0000313" key="4">
    <source>
        <dbReference type="Proteomes" id="UP000010824"/>
    </source>
</evidence>
<dbReference type="GO" id="GO:0016757">
    <property type="term" value="F:glycosyltransferase activity"/>
    <property type="evidence" value="ECO:0007669"/>
    <property type="project" value="InterPro"/>
</dbReference>
<dbReference type="InterPro" id="IPR050194">
    <property type="entry name" value="Glycosyltransferase_grp1"/>
</dbReference>
<keyword evidence="4" id="KW-1185">Reference proteome</keyword>
<dbReference type="CDD" id="cd03801">
    <property type="entry name" value="GT4_PimA-like"/>
    <property type="match status" value="1"/>
</dbReference>
<dbReference type="Gene3D" id="3.40.50.2000">
    <property type="entry name" value="Glycogen Phosphorylase B"/>
    <property type="match status" value="2"/>
</dbReference>
<dbReference type="RefSeq" id="WP_015284484.1">
    <property type="nucleotide sequence ID" value="NC_019943.1"/>
</dbReference>
<accession>L0HBW0</accession>
<protein>
    <submittedName>
        <fullName evidence="3">Glycosyltransferase</fullName>
    </submittedName>
</protein>
<dbReference type="SUPFAM" id="SSF53756">
    <property type="entry name" value="UDP-Glycosyltransferase/glycogen phosphorylase"/>
    <property type="match status" value="1"/>
</dbReference>
<dbReference type="KEGG" id="mfo:Metfor_0448"/>
<reference evidence="3 4" key="2">
    <citation type="journal article" date="2014" name="Genome Announc.">
        <title>Complete Genome Sequence of Methanoregula formicica SMSPT, a Mesophilic Hydrogenotrophic Methanogen Isolated from a Methanogenic Upflow Anaerobic Sludge Blanket Reactor.</title>
        <authorList>
            <person name="Yamamoto K."/>
            <person name="Tamaki H."/>
            <person name="Cadillo-Quiroz H."/>
            <person name="Imachi H."/>
            <person name="Kyrpides N."/>
            <person name="Woyke T."/>
            <person name="Goodwin L."/>
            <person name="Zinder S.H."/>
            <person name="Kamagata Y."/>
            <person name="Liu W.T."/>
        </authorList>
    </citation>
    <scope>NUCLEOTIDE SEQUENCE [LARGE SCALE GENOMIC DNA]</scope>
    <source>
        <strain evidence="4">DSM 22288 / NBRC 105244 / SMSP</strain>
    </source>
</reference>
<reference evidence="4" key="1">
    <citation type="submission" date="2011-12" db="EMBL/GenBank/DDBJ databases">
        <title>Complete sequence of Methanoregula formicicum SMSP.</title>
        <authorList>
            <person name="Lucas S."/>
            <person name="Han J."/>
            <person name="Lapidus A."/>
            <person name="Cheng J.-F."/>
            <person name="Goodwin L."/>
            <person name="Pitluck S."/>
            <person name="Peters L."/>
            <person name="Ovchinnikova G."/>
            <person name="Teshima H."/>
            <person name="Detter J.C."/>
            <person name="Han C."/>
            <person name="Tapia R."/>
            <person name="Land M."/>
            <person name="Hauser L."/>
            <person name="Kyrpides N."/>
            <person name="Ivanova N."/>
            <person name="Pagani I."/>
            <person name="Imachi H."/>
            <person name="Tamaki H."/>
            <person name="Sekiguchi Y."/>
            <person name="Kamagata Y."/>
            <person name="Cadillo-Quiroz H."/>
            <person name="Zinder S."/>
            <person name="Liu W.-T."/>
            <person name="Woyke T."/>
        </authorList>
    </citation>
    <scope>NUCLEOTIDE SEQUENCE [LARGE SCALE GENOMIC DNA]</scope>
    <source>
        <strain evidence="4">DSM 22288 / NBRC 105244 / SMSP</strain>
    </source>
</reference>
<gene>
    <name evidence="3" type="ordered locus">Metfor_0448</name>
</gene>
<name>L0HBW0_METFS</name>
<dbReference type="AlphaFoldDB" id="L0HBW0"/>
<evidence type="ECO:0000259" key="1">
    <source>
        <dbReference type="Pfam" id="PF00534"/>
    </source>
</evidence>
<dbReference type="InterPro" id="IPR001296">
    <property type="entry name" value="Glyco_trans_1"/>
</dbReference>
<dbReference type="Pfam" id="PF13439">
    <property type="entry name" value="Glyco_transf_4"/>
    <property type="match status" value="1"/>
</dbReference>
<sequence length="384" mass="42880">MPEPDRMKIAFVYDVIYPYVKGGVEKRVWELSRRLAARGHEVHIFGMKYWDGDDILKKEGVIIHGICAAQPLYSHGRRTKREALDVTVHLALSLSSARVDIIDCQQFPFFPAITVRLVSTIRKIPSVITWHEVWGDYWREYLGSIGVLGKAVERFVASLKSPVISVSPTTSSRFRKEFGRQSDALLPNGIDIRHLNAITPAQESTDIIFVGRLIREKNADLLVQAIHLLVKEFPGIRLTIIGDGPERNAIATQVTNLSLEKHVRMYGFIQDHDEVIAKMKAAKVFVLPSSREGFGIAALEALGCGLPVVTIRHPANAVCDLISEENGFVCSPSPEDLAQGIRNALCNHELMQDACKASAEAYDWDHIVAKAERYYQSIAKKRAA</sequence>
<dbReference type="HOGENOM" id="CLU_009583_2_2_2"/>
<dbReference type="GeneID" id="14309121"/>
<dbReference type="Proteomes" id="UP000010824">
    <property type="component" value="Chromosome"/>
</dbReference>
<feature type="domain" description="Glycosyl transferase family 1" evidence="1">
    <location>
        <begin position="201"/>
        <end position="356"/>
    </location>
</feature>
<evidence type="ECO:0000313" key="3">
    <source>
        <dbReference type="EMBL" id="AGB01520.1"/>
    </source>
</evidence>
<evidence type="ECO:0000259" key="2">
    <source>
        <dbReference type="Pfam" id="PF13439"/>
    </source>
</evidence>
<organism evidence="3 4">
    <name type="scientific">Methanoregula formicica (strain DSM 22288 / NBRC 105244 / SMSP)</name>
    <dbReference type="NCBI Taxonomy" id="593750"/>
    <lineage>
        <taxon>Archaea</taxon>
        <taxon>Methanobacteriati</taxon>
        <taxon>Methanobacteriota</taxon>
        <taxon>Stenosarchaea group</taxon>
        <taxon>Methanomicrobia</taxon>
        <taxon>Methanomicrobiales</taxon>
        <taxon>Methanoregulaceae</taxon>
        <taxon>Methanoregula</taxon>
    </lineage>
</organism>
<dbReference type="STRING" id="593750.Metfor_0448"/>
<dbReference type="PANTHER" id="PTHR45947:SF3">
    <property type="entry name" value="SULFOQUINOVOSYL TRANSFERASE SQD2"/>
    <property type="match status" value="1"/>
</dbReference>
<dbReference type="EMBL" id="CP003167">
    <property type="protein sequence ID" value="AGB01520.1"/>
    <property type="molecule type" value="Genomic_DNA"/>
</dbReference>
<dbReference type="PANTHER" id="PTHR45947">
    <property type="entry name" value="SULFOQUINOVOSYL TRANSFERASE SQD2"/>
    <property type="match status" value="1"/>
</dbReference>
<dbReference type="OrthoDB" id="132546at2157"/>
<dbReference type="eggNOG" id="arCOG01411">
    <property type="taxonomic scope" value="Archaea"/>
</dbReference>